<dbReference type="PANTHER" id="PTHR30595">
    <property type="entry name" value="GLPR-RELATED TRANSCRIPTIONAL REPRESSOR"/>
    <property type="match status" value="1"/>
</dbReference>
<dbReference type="InterPro" id="IPR036388">
    <property type="entry name" value="WH-like_DNA-bd_sf"/>
</dbReference>
<dbReference type="Gene3D" id="3.30.565.60">
    <property type="match status" value="1"/>
</dbReference>
<evidence type="ECO:0000313" key="2">
    <source>
        <dbReference type="EMBL" id="QLY39400.1"/>
    </source>
</evidence>
<dbReference type="SUPFAM" id="SSF53927">
    <property type="entry name" value="Cytidine deaminase-like"/>
    <property type="match status" value="1"/>
</dbReference>
<name>A0A7L6MZI3_9MOLU</name>
<keyword evidence="3" id="KW-1185">Reference proteome</keyword>
<dbReference type="Gene3D" id="1.10.10.10">
    <property type="entry name" value="Winged helix-like DNA-binding domain superfamily/Winged helix DNA-binding domain"/>
    <property type="match status" value="1"/>
</dbReference>
<dbReference type="SUPFAM" id="SSF46785">
    <property type="entry name" value="Winged helix' DNA-binding domain"/>
    <property type="match status" value="1"/>
</dbReference>
<proteinExistence type="predicted"/>
<dbReference type="InterPro" id="IPR036390">
    <property type="entry name" value="WH_DNA-bd_sf"/>
</dbReference>
<dbReference type="EMBL" id="CP051151">
    <property type="protein sequence ID" value="QLY39400.1"/>
    <property type="molecule type" value="Genomic_DNA"/>
</dbReference>
<dbReference type="KEGG" id="tbk:HF295_00410"/>
<protein>
    <recommendedName>
        <fullName evidence="1">CMP/dCMP-type deaminase domain-containing protein</fullName>
    </recommendedName>
</protein>
<feature type="domain" description="CMP/dCMP-type deaminase" evidence="1">
    <location>
        <begin position="8"/>
        <end position="133"/>
    </location>
</feature>
<gene>
    <name evidence="2" type="ORF">HF295_00410</name>
</gene>
<dbReference type="Gene3D" id="3.40.140.10">
    <property type="entry name" value="Cytidine Deaminase, domain 2"/>
    <property type="match status" value="1"/>
</dbReference>
<organism evidence="2 3">
    <name type="scientific">Hujiaoplasma nucleasis</name>
    <dbReference type="NCBI Taxonomy" id="2725268"/>
    <lineage>
        <taxon>Bacteria</taxon>
        <taxon>Bacillati</taxon>
        <taxon>Mycoplasmatota</taxon>
        <taxon>Mollicutes</taxon>
        <taxon>Candidatus Izemoplasmatales</taxon>
        <taxon>Hujiaoplasmataceae</taxon>
        <taxon>Hujiaoplasma</taxon>
    </lineage>
</organism>
<dbReference type="RefSeq" id="WP_312031867.1">
    <property type="nucleotide sequence ID" value="NZ_CP051151.1"/>
</dbReference>
<dbReference type="Proteomes" id="UP000512167">
    <property type="component" value="Chromosome"/>
</dbReference>
<evidence type="ECO:0000313" key="3">
    <source>
        <dbReference type="Proteomes" id="UP000512167"/>
    </source>
</evidence>
<dbReference type="GO" id="GO:0003824">
    <property type="term" value="F:catalytic activity"/>
    <property type="evidence" value="ECO:0007669"/>
    <property type="project" value="InterPro"/>
</dbReference>
<accession>A0A7L6MZI3</accession>
<reference evidence="2 3" key="1">
    <citation type="submission" date="2020-04" db="EMBL/GenBank/DDBJ databases">
        <authorList>
            <person name="Zheng R.K."/>
            <person name="Sun C.M."/>
        </authorList>
    </citation>
    <scope>NUCLEOTIDE SEQUENCE [LARGE SCALE GENOMIC DNA]</scope>
    <source>
        <strain evidence="3">zrk29</strain>
    </source>
</reference>
<dbReference type="Pfam" id="PF00383">
    <property type="entry name" value="dCMP_cyt_deam_1"/>
    <property type="match status" value="1"/>
</dbReference>
<dbReference type="PANTHER" id="PTHR30595:SF6">
    <property type="entry name" value="SCHLAFEN ALBA-2 DOMAIN-CONTAINING PROTEIN"/>
    <property type="match status" value="1"/>
</dbReference>
<dbReference type="AlphaFoldDB" id="A0A7L6MZI3"/>
<sequence>MKNIVTSETPLDFMRIAYEEMLKSVQDNDYKKESPKVGAVIVFDHNGKTYYEAAHRGHTRDGHHAEESLLDDLNQNVDFTNAEMYVTLEPCVPEGRSIGTVSCAERIVDARVSKVYIGMIDPNPNIRNKGVQFLLNNNVAVQMFEPDIKKKIEIANTSFITSSFSGIDYEKLEEDILPQLSEDALKFYSENVNIDISDGYGNLWNNLLSIKLIYKENKKYNVTEECGIAFGKSAKSFCIGAQVQLFVNFSKGNILNKTGKDLEFRDVYDGPMILITKQLRKWLESHFFINQDRSAEKTDYIIPYEAIKEAVVNSIAHRQYGSNGSYSYIRIKDYSLEIENPCKISSGRLDKIRKFKAKSIPINAGLTELFIGTQMMNRSGSGMDTFKKTSPLPVYEYDDDYLSLIFPYSNRNAFILFSNENPNVTYDEYLVYEFINLVGDITRSKVQSEFNLTEKTANNRLNKLVKEGLVIQTGKGRSTKYKIS</sequence>
<dbReference type="InterPro" id="IPR016193">
    <property type="entry name" value="Cytidine_deaminase-like"/>
</dbReference>
<dbReference type="InterPro" id="IPR038475">
    <property type="entry name" value="RecG_C_sf"/>
</dbReference>
<evidence type="ECO:0000259" key="1">
    <source>
        <dbReference type="PROSITE" id="PS51747"/>
    </source>
</evidence>
<dbReference type="PROSITE" id="PS51747">
    <property type="entry name" value="CYT_DCMP_DEAMINASES_2"/>
    <property type="match status" value="1"/>
</dbReference>
<dbReference type="InterPro" id="IPR002125">
    <property type="entry name" value="CMP_dCMP_dom"/>
</dbReference>